<comment type="catalytic activity">
    <reaction evidence="6">
        <text>(3S)-3-hydroxy-3-methylglutaryl-CoA = acetoacetate + acetyl-CoA</text>
        <dbReference type="Rhea" id="RHEA:24404"/>
        <dbReference type="ChEBI" id="CHEBI:13705"/>
        <dbReference type="ChEBI" id="CHEBI:43074"/>
        <dbReference type="ChEBI" id="CHEBI:57288"/>
        <dbReference type="EC" id="4.1.3.4"/>
    </reaction>
</comment>
<comment type="caution">
    <text evidence="8">The sequence shown here is derived from an EMBL/GenBank/DDBJ whole genome shotgun (WGS) entry which is preliminary data.</text>
</comment>
<keyword evidence="9" id="KW-1185">Reference proteome</keyword>
<sequence length="325" mass="34011">MVARAFSASRPACKSTVETTRASPSSRPLVKIVEVGPRDGLQNEKKMVPTETKVALINMLADVGLMTVEATSFVSPKWVPQMSDAKQVMAQIARRPGVSYPVLAPNLKGLEAAIVAGAEEVAIFGAASESFSQKNINCSIAESIQRFEAVTDAAKSAGLRIRGYVSCVAGCPYEGRVAPEAVAAVAKALLDMGCYEISLGDTIGVGRPREIRSMIDAVARVVPVEQLAIHCHDTYGQALANIYASLEAGIRVVDSSVAGLGGCPYAKGATGNVATEDVVYMLEGNGFRTGVDLDKLARVGEWISGELGRPTGSRVARALLAKGGA</sequence>
<comment type="pathway">
    <text evidence="1">Metabolic intermediate metabolism; (S)-3-hydroxy-3-methylglutaryl-CoA degradation; acetoacetate from (S)-3-hydroxy-3-methylglutaryl-CoA: step 1/1.</text>
</comment>
<evidence type="ECO:0000256" key="2">
    <source>
        <dbReference type="ARBA" id="ARBA00009405"/>
    </source>
</evidence>
<dbReference type="OrthoDB" id="1905920at2759"/>
<dbReference type="InterPro" id="IPR043594">
    <property type="entry name" value="HMGL"/>
</dbReference>
<evidence type="ECO:0000256" key="4">
    <source>
        <dbReference type="ARBA" id="ARBA00022723"/>
    </source>
</evidence>
<dbReference type="GO" id="GO:0046872">
    <property type="term" value="F:metal ion binding"/>
    <property type="evidence" value="ECO:0007669"/>
    <property type="project" value="UniProtKB-KW"/>
</dbReference>
<dbReference type="NCBIfam" id="NF004283">
    <property type="entry name" value="PRK05692.1"/>
    <property type="match status" value="1"/>
</dbReference>
<dbReference type="GO" id="GO:0006552">
    <property type="term" value="P:L-leucine catabolic process"/>
    <property type="evidence" value="ECO:0007669"/>
    <property type="project" value="TreeGrafter"/>
</dbReference>
<dbReference type="PROSITE" id="PS50991">
    <property type="entry name" value="PYR_CT"/>
    <property type="match status" value="1"/>
</dbReference>
<gene>
    <name evidence="8" type="ORF">H4R26_000035</name>
</gene>
<dbReference type="EMBL" id="JANBQF010000001">
    <property type="protein sequence ID" value="KAJ2008716.1"/>
    <property type="molecule type" value="Genomic_DNA"/>
</dbReference>
<dbReference type="Pfam" id="PF00682">
    <property type="entry name" value="HMGL-like"/>
    <property type="match status" value="1"/>
</dbReference>
<protein>
    <recommendedName>
        <fullName evidence="3">hydroxymethylglutaryl-CoA lyase</fullName>
        <ecNumber evidence="3">4.1.3.4</ecNumber>
    </recommendedName>
</protein>
<evidence type="ECO:0000313" key="8">
    <source>
        <dbReference type="EMBL" id="KAJ2008716.1"/>
    </source>
</evidence>
<dbReference type="SUPFAM" id="SSF51569">
    <property type="entry name" value="Aldolase"/>
    <property type="match status" value="1"/>
</dbReference>
<dbReference type="GO" id="GO:0004419">
    <property type="term" value="F:hydroxymethylglutaryl-CoA lyase activity"/>
    <property type="evidence" value="ECO:0007669"/>
    <property type="project" value="UniProtKB-EC"/>
</dbReference>
<feature type="domain" description="Pyruvate carboxyltransferase" evidence="7">
    <location>
        <begin position="30"/>
        <end position="297"/>
    </location>
</feature>
<name>A0A9W8BIC6_9FUNG</name>
<keyword evidence="4" id="KW-0479">Metal-binding</keyword>
<dbReference type="Gene3D" id="3.20.20.70">
    <property type="entry name" value="Aldolase class I"/>
    <property type="match status" value="1"/>
</dbReference>
<keyword evidence="5" id="KW-0456">Lyase</keyword>
<dbReference type="FunFam" id="3.20.20.70:FF:000201">
    <property type="entry name" value="Hydroxymethylglutaryl-CoA lyase"/>
    <property type="match status" value="1"/>
</dbReference>
<dbReference type="InterPro" id="IPR000138">
    <property type="entry name" value="HMG_CoA_lyase_AS"/>
</dbReference>
<dbReference type="PROSITE" id="PS01062">
    <property type="entry name" value="HMG_COA_LYASE"/>
    <property type="match status" value="1"/>
</dbReference>
<dbReference type="CDD" id="cd07938">
    <property type="entry name" value="DRE_TIM_HMGL"/>
    <property type="match status" value="1"/>
</dbReference>
<evidence type="ECO:0000313" key="9">
    <source>
        <dbReference type="Proteomes" id="UP001150907"/>
    </source>
</evidence>
<evidence type="ECO:0000256" key="5">
    <source>
        <dbReference type="ARBA" id="ARBA00023239"/>
    </source>
</evidence>
<evidence type="ECO:0000256" key="1">
    <source>
        <dbReference type="ARBA" id="ARBA00005143"/>
    </source>
</evidence>
<dbReference type="EC" id="4.1.3.4" evidence="3"/>
<reference evidence="8" key="1">
    <citation type="submission" date="2022-07" db="EMBL/GenBank/DDBJ databases">
        <title>Phylogenomic reconstructions and comparative analyses of Kickxellomycotina fungi.</title>
        <authorList>
            <person name="Reynolds N.K."/>
            <person name="Stajich J.E."/>
            <person name="Barry K."/>
            <person name="Grigoriev I.V."/>
            <person name="Crous P."/>
            <person name="Smith M.E."/>
        </authorList>
    </citation>
    <scope>NUCLEOTIDE SEQUENCE</scope>
    <source>
        <strain evidence="8">IMI 214461</strain>
    </source>
</reference>
<evidence type="ECO:0000259" key="7">
    <source>
        <dbReference type="PROSITE" id="PS50991"/>
    </source>
</evidence>
<dbReference type="Proteomes" id="UP001150907">
    <property type="component" value="Unassembled WGS sequence"/>
</dbReference>
<proteinExistence type="inferred from homology"/>
<evidence type="ECO:0000256" key="6">
    <source>
        <dbReference type="ARBA" id="ARBA00049877"/>
    </source>
</evidence>
<evidence type="ECO:0000256" key="3">
    <source>
        <dbReference type="ARBA" id="ARBA00012910"/>
    </source>
</evidence>
<dbReference type="PANTHER" id="PTHR42738">
    <property type="entry name" value="HYDROXYMETHYLGLUTARYL-COA LYASE"/>
    <property type="match status" value="1"/>
</dbReference>
<dbReference type="InterPro" id="IPR013785">
    <property type="entry name" value="Aldolase_TIM"/>
</dbReference>
<dbReference type="InterPro" id="IPR000891">
    <property type="entry name" value="PYR_CT"/>
</dbReference>
<dbReference type="AlphaFoldDB" id="A0A9W8BIC6"/>
<organism evidence="8 9">
    <name type="scientific">Coemansia thaxteri</name>
    <dbReference type="NCBI Taxonomy" id="2663907"/>
    <lineage>
        <taxon>Eukaryota</taxon>
        <taxon>Fungi</taxon>
        <taxon>Fungi incertae sedis</taxon>
        <taxon>Zoopagomycota</taxon>
        <taxon>Kickxellomycotina</taxon>
        <taxon>Kickxellomycetes</taxon>
        <taxon>Kickxellales</taxon>
        <taxon>Kickxellaceae</taxon>
        <taxon>Coemansia</taxon>
    </lineage>
</organism>
<accession>A0A9W8BIC6</accession>
<dbReference type="PANTHER" id="PTHR42738:SF7">
    <property type="entry name" value="HYDROXYMETHYLGLUTARYL-COA LYASE"/>
    <property type="match status" value="1"/>
</dbReference>
<comment type="similarity">
    <text evidence="2">Belongs to the HMG-CoA lyase family.</text>
</comment>
<dbReference type="GO" id="GO:0046951">
    <property type="term" value="P:ketone body biosynthetic process"/>
    <property type="evidence" value="ECO:0007669"/>
    <property type="project" value="TreeGrafter"/>
</dbReference>